<dbReference type="Gene3D" id="1.25.40.10">
    <property type="entry name" value="Tetratricopeptide repeat domain"/>
    <property type="match status" value="4"/>
</dbReference>
<evidence type="ECO:0008006" key="6">
    <source>
        <dbReference type="Google" id="ProtNLM"/>
    </source>
</evidence>
<dbReference type="KEGG" id="dcr:108212058"/>
<dbReference type="PANTHER" id="PTHR47937:SF5">
    <property type="entry name" value="PENTATRICOPEPTIDE REPEAT-CONTAINING PROTEIN"/>
    <property type="match status" value="1"/>
</dbReference>
<protein>
    <recommendedName>
        <fullName evidence="6">Pentacotripeptide-repeat region of PRORP domain-containing protein</fullName>
    </recommendedName>
</protein>
<dbReference type="AlphaFoldDB" id="A0AAF0WM96"/>
<feature type="compositionally biased region" description="Low complexity" evidence="3">
    <location>
        <begin position="55"/>
        <end position="65"/>
    </location>
</feature>
<reference evidence="4" key="1">
    <citation type="journal article" date="2016" name="Nat. Genet.">
        <title>A high-quality carrot genome assembly provides new insights into carotenoid accumulation and asterid genome evolution.</title>
        <authorList>
            <person name="Iorizzo M."/>
            <person name="Ellison S."/>
            <person name="Senalik D."/>
            <person name="Zeng P."/>
            <person name="Satapoomin P."/>
            <person name="Huang J."/>
            <person name="Bowman M."/>
            <person name="Iovene M."/>
            <person name="Sanseverino W."/>
            <person name="Cavagnaro P."/>
            <person name="Yildiz M."/>
            <person name="Macko-Podgorni A."/>
            <person name="Moranska E."/>
            <person name="Grzebelus E."/>
            <person name="Grzebelus D."/>
            <person name="Ashrafi H."/>
            <person name="Zheng Z."/>
            <person name="Cheng S."/>
            <person name="Spooner D."/>
            <person name="Van Deynze A."/>
            <person name="Simon P."/>
        </authorList>
    </citation>
    <scope>NUCLEOTIDE SEQUENCE</scope>
    <source>
        <tissue evidence="4">Leaf</tissue>
    </source>
</reference>
<dbReference type="PANTHER" id="PTHR47937">
    <property type="entry name" value="PLASTID TRANSCRIPTIONALLY ACTIVE CHROMOSOME 2-LIKE PROTEIN"/>
    <property type="match status" value="1"/>
</dbReference>
<feature type="repeat" description="PPR" evidence="2">
    <location>
        <begin position="379"/>
        <end position="413"/>
    </location>
</feature>
<dbReference type="Pfam" id="PF01535">
    <property type="entry name" value="PPR"/>
    <property type="match status" value="6"/>
</dbReference>
<evidence type="ECO:0000313" key="5">
    <source>
        <dbReference type="Proteomes" id="UP000077755"/>
    </source>
</evidence>
<dbReference type="NCBIfam" id="TIGR00756">
    <property type="entry name" value="PPR"/>
    <property type="match status" value="5"/>
</dbReference>
<dbReference type="InterPro" id="IPR002885">
    <property type="entry name" value="PPR_rpt"/>
</dbReference>
<feature type="region of interest" description="Disordered" evidence="3">
    <location>
        <begin position="38"/>
        <end position="81"/>
    </location>
</feature>
<dbReference type="GO" id="GO:0048316">
    <property type="term" value="P:seed development"/>
    <property type="evidence" value="ECO:0007669"/>
    <property type="project" value="UniProtKB-ARBA"/>
</dbReference>
<evidence type="ECO:0000256" key="1">
    <source>
        <dbReference type="ARBA" id="ARBA00022737"/>
    </source>
</evidence>
<sequence>MALSKPNLLTHLKTLTRSPHLPPPSLLSLRLLSFATPEDAAADRRRRKRRLRIEPPLNSLRQQPQQPRPSPTNPNAPKLPEHASVLTGKRLELHNNILKLIRVNDLEEAALLTRHSIYSNCKPSIFTCNSVMAAQLRQSRYSDLLSLHRFITQAGVAGNVVTHNLLINAYLDCRKTDTALENYKLLVNEAPFNPSPTTYRILVRGLVDNDRIEKGVELKDEMLEKGFEADKVVYATLMWGFAKKGDADGVFGLYEELKGKVGEDFVGGGVYGSLMRGYFLKGMESEAMGCYRECAGEGSKVKMDAVAYNYVLDALSKNGKFDEALRLFDRMLGEHSPPKTLTVNLGSYNVIVDGYCAEGKFGNAIEVFKSMGEKRCAPDTLSYNNLIMQLCKNGMLAEAEELYRGMAEKGVSPDEFTFVLLMDTCFEENRPDDAAGYFKTMVEAKLRPNLGVYSRCVEGLVKVGKVDEAKSFFDLMVGKLRMDDASYKFIMKSLFDIGKPDEVLAIVGSMLRDDPSDFTTELQEFAKEELGKLGREDEVVKLMEDIEREKAEAIAAAAEAAEKAKASARAAVSSLIPSKLFGNKGLDEDSSANTENAEATPENGELQVGKEEDVLAQVGDIGSGNSDSTEAIVGNGEVQVGKEENALDQVGDIGSGYADSTEAMKADDVIEAEVVSDSKIGAA</sequence>
<keyword evidence="5" id="KW-1185">Reference proteome</keyword>
<dbReference type="EMBL" id="CP093345">
    <property type="protein sequence ID" value="WOG90848.1"/>
    <property type="molecule type" value="Genomic_DNA"/>
</dbReference>
<feature type="repeat" description="PPR" evidence="2">
    <location>
        <begin position="304"/>
        <end position="338"/>
    </location>
</feature>
<dbReference type="Pfam" id="PF13041">
    <property type="entry name" value="PPR_2"/>
    <property type="match status" value="1"/>
</dbReference>
<evidence type="ECO:0000256" key="3">
    <source>
        <dbReference type="SAM" id="MobiDB-lite"/>
    </source>
</evidence>
<evidence type="ECO:0000256" key="2">
    <source>
        <dbReference type="PROSITE-ProRule" id="PRU00708"/>
    </source>
</evidence>
<dbReference type="FunFam" id="1.25.40.10:FF:000922">
    <property type="entry name" value="Pentatricopeptide repeat-containing protein"/>
    <property type="match status" value="1"/>
</dbReference>
<accession>A0AAF0WM96</accession>
<reference evidence="4" key="2">
    <citation type="submission" date="2022-03" db="EMBL/GenBank/DDBJ databases">
        <title>Draft title - Genomic analysis of global carrot germplasm unveils the trajectory of domestication and the origin of high carotenoid orange carrot.</title>
        <authorList>
            <person name="Iorizzo M."/>
            <person name="Ellison S."/>
            <person name="Senalik D."/>
            <person name="Macko-Podgorni A."/>
            <person name="Grzebelus D."/>
            <person name="Bostan H."/>
            <person name="Rolling W."/>
            <person name="Curaba J."/>
            <person name="Simon P."/>
        </authorList>
    </citation>
    <scope>NUCLEOTIDE SEQUENCE</scope>
    <source>
        <tissue evidence="4">Leaf</tissue>
    </source>
</reference>
<dbReference type="InterPro" id="IPR011990">
    <property type="entry name" value="TPR-like_helical_dom_sf"/>
</dbReference>
<proteinExistence type="predicted"/>
<dbReference type="Proteomes" id="UP000077755">
    <property type="component" value="Chromosome 3"/>
</dbReference>
<feature type="region of interest" description="Disordered" evidence="3">
    <location>
        <begin position="583"/>
        <end position="654"/>
    </location>
</feature>
<dbReference type="InterPro" id="IPR052308">
    <property type="entry name" value="PPR_domain-containing"/>
</dbReference>
<gene>
    <name evidence="4" type="ORF">DCAR_0310094</name>
</gene>
<name>A0AAF0WM96_DAUCS</name>
<feature type="repeat" description="PPR" evidence="2">
    <location>
        <begin position="195"/>
        <end position="229"/>
    </location>
</feature>
<organism evidence="4 5">
    <name type="scientific">Daucus carota subsp. sativus</name>
    <name type="common">Carrot</name>
    <dbReference type="NCBI Taxonomy" id="79200"/>
    <lineage>
        <taxon>Eukaryota</taxon>
        <taxon>Viridiplantae</taxon>
        <taxon>Streptophyta</taxon>
        <taxon>Embryophyta</taxon>
        <taxon>Tracheophyta</taxon>
        <taxon>Spermatophyta</taxon>
        <taxon>Magnoliopsida</taxon>
        <taxon>eudicotyledons</taxon>
        <taxon>Gunneridae</taxon>
        <taxon>Pentapetalae</taxon>
        <taxon>asterids</taxon>
        <taxon>campanulids</taxon>
        <taxon>Apiales</taxon>
        <taxon>Apiaceae</taxon>
        <taxon>Apioideae</taxon>
        <taxon>Scandiceae</taxon>
        <taxon>Daucinae</taxon>
        <taxon>Daucus</taxon>
        <taxon>Daucus sect. Daucus</taxon>
    </lineage>
</organism>
<dbReference type="PROSITE" id="PS51375">
    <property type="entry name" value="PPR"/>
    <property type="match status" value="5"/>
</dbReference>
<feature type="repeat" description="PPR" evidence="2">
    <location>
        <begin position="414"/>
        <end position="448"/>
    </location>
</feature>
<keyword evidence="1" id="KW-0677">Repeat</keyword>
<feature type="repeat" description="PPR" evidence="2">
    <location>
        <begin position="344"/>
        <end position="378"/>
    </location>
</feature>
<evidence type="ECO:0000313" key="4">
    <source>
        <dbReference type="EMBL" id="WOG90848.1"/>
    </source>
</evidence>
<dbReference type="SUPFAM" id="SSF81901">
    <property type="entry name" value="HCP-like"/>
    <property type="match status" value="1"/>
</dbReference>